<dbReference type="STRING" id="1122198.SAMN02745729_101516"/>
<evidence type="ECO:0000313" key="2">
    <source>
        <dbReference type="EMBL" id="SEA12116.1"/>
    </source>
</evidence>
<dbReference type="AlphaFoldDB" id="A0A1H3YKP6"/>
<dbReference type="EMBL" id="FNRJ01000001">
    <property type="protein sequence ID" value="SEA12116.1"/>
    <property type="molecule type" value="Genomic_DNA"/>
</dbReference>
<sequence length="296" mass="32624">MKTKRDLLKKSLIGATLAATLPLSMGVQAADTNAKDFYSAPSGTQLGVLYLPITQASQYDSETGTFKDAELNVKAMAYRHIWFTDICGTLCTPQVILSGARIKAKLPGATESMSDSGLGDAQIGGTLFLLNNPEQREYSGFLSLLTVPIGDYDSNTADVSAGANRWGATFLLNYTRGISDKWTLEGSLEAQLYGDNDDYYGQTLSQDPLYRLQAFASYDFTPSTYGALRLYHAQGGELEINGNRVDNSRQEYTQVGFEVGHWFDGRNQVMFTYADNVDSENTFDSSQLMLRFAHVY</sequence>
<reference evidence="3" key="1">
    <citation type="submission" date="2016-10" db="EMBL/GenBank/DDBJ databases">
        <authorList>
            <person name="Varghese N."/>
            <person name="Submissions S."/>
        </authorList>
    </citation>
    <scope>NUCLEOTIDE SEQUENCE [LARGE SCALE GENOMIC DNA]</scope>
    <source>
        <strain evidence="3">DSM 11526</strain>
    </source>
</reference>
<protein>
    <submittedName>
        <fullName evidence="2">Uncharacterized conserved protein</fullName>
    </submittedName>
</protein>
<feature type="signal peptide" evidence="1">
    <location>
        <begin position="1"/>
        <end position="29"/>
    </location>
</feature>
<dbReference type="Proteomes" id="UP000242469">
    <property type="component" value="Unassembled WGS sequence"/>
</dbReference>
<feature type="chain" id="PRO_5017182711" evidence="1">
    <location>
        <begin position="30"/>
        <end position="296"/>
    </location>
</feature>
<keyword evidence="1" id="KW-0732">Signal</keyword>
<evidence type="ECO:0000313" key="3">
    <source>
        <dbReference type="Proteomes" id="UP000242469"/>
    </source>
</evidence>
<dbReference type="OrthoDB" id="191143at2"/>
<organism evidence="2 3">
    <name type="scientific">Marinobacterium iners DSM 11526</name>
    <dbReference type="NCBI Taxonomy" id="1122198"/>
    <lineage>
        <taxon>Bacteria</taxon>
        <taxon>Pseudomonadati</taxon>
        <taxon>Pseudomonadota</taxon>
        <taxon>Gammaproteobacteria</taxon>
        <taxon>Oceanospirillales</taxon>
        <taxon>Oceanospirillaceae</taxon>
        <taxon>Marinobacterium</taxon>
    </lineage>
</organism>
<evidence type="ECO:0000256" key="1">
    <source>
        <dbReference type="SAM" id="SignalP"/>
    </source>
</evidence>
<proteinExistence type="predicted"/>
<dbReference type="RefSeq" id="WP_091822574.1">
    <property type="nucleotide sequence ID" value="NZ_FNRJ01000001.1"/>
</dbReference>
<dbReference type="Pfam" id="PF13557">
    <property type="entry name" value="Phenol_MetA_deg"/>
    <property type="match status" value="1"/>
</dbReference>
<accession>A0A1H3YKP6</accession>
<keyword evidence="3" id="KW-1185">Reference proteome</keyword>
<dbReference type="InterPro" id="IPR025737">
    <property type="entry name" value="FApF"/>
</dbReference>
<gene>
    <name evidence="2" type="ORF">SAMN02745729_101516</name>
</gene>
<name>A0A1H3YKP6_9GAMM</name>